<organism evidence="3 4">
    <name type="scientific">Massilia eurypsychrophila</name>
    <dbReference type="NCBI Taxonomy" id="1485217"/>
    <lineage>
        <taxon>Bacteria</taxon>
        <taxon>Pseudomonadati</taxon>
        <taxon>Pseudomonadota</taxon>
        <taxon>Betaproteobacteria</taxon>
        <taxon>Burkholderiales</taxon>
        <taxon>Oxalobacteraceae</taxon>
        <taxon>Telluria group</taxon>
        <taxon>Massilia</taxon>
    </lineage>
</organism>
<dbReference type="InterPro" id="IPR057727">
    <property type="entry name" value="WCX_dom"/>
</dbReference>
<feature type="domain" description="WCX" evidence="2">
    <location>
        <begin position="254"/>
        <end position="330"/>
    </location>
</feature>
<name>A0A2G8TKR1_9BURK</name>
<dbReference type="PANTHER" id="PTHR34580">
    <property type="match status" value="1"/>
</dbReference>
<evidence type="ECO:0000313" key="4">
    <source>
        <dbReference type="Proteomes" id="UP000230390"/>
    </source>
</evidence>
<dbReference type="Pfam" id="PF13280">
    <property type="entry name" value="WYL"/>
    <property type="match status" value="1"/>
</dbReference>
<evidence type="ECO:0000259" key="2">
    <source>
        <dbReference type="Pfam" id="PF25583"/>
    </source>
</evidence>
<evidence type="ECO:0000313" key="3">
    <source>
        <dbReference type="EMBL" id="PIL46627.1"/>
    </source>
</evidence>
<evidence type="ECO:0000259" key="1">
    <source>
        <dbReference type="Pfam" id="PF13280"/>
    </source>
</evidence>
<dbReference type="PANTHER" id="PTHR34580:SF1">
    <property type="entry name" value="PROTEIN PAFC"/>
    <property type="match status" value="1"/>
</dbReference>
<dbReference type="AlphaFoldDB" id="A0A2G8TKR1"/>
<reference evidence="3 4" key="1">
    <citation type="submission" date="2017-10" db="EMBL/GenBank/DDBJ databases">
        <title>Massilia psychrophilum sp. nov., a novel purple-pigmented bacterium isolated from Tianshan glacier, Xinjiang Municipality, China.</title>
        <authorList>
            <person name="Wang H."/>
        </authorList>
    </citation>
    <scope>NUCLEOTIDE SEQUENCE [LARGE SCALE GENOMIC DNA]</scope>
    <source>
        <strain evidence="3 4">JCM 30074</strain>
    </source>
</reference>
<dbReference type="OrthoDB" id="8595817at2"/>
<dbReference type="InterPro" id="IPR051534">
    <property type="entry name" value="CBASS_pafABC_assoc_protein"/>
</dbReference>
<dbReference type="InterPro" id="IPR026881">
    <property type="entry name" value="WYL_dom"/>
</dbReference>
<feature type="domain" description="WYL" evidence="1">
    <location>
        <begin position="159"/>
        <end position="225"/>
    </location>
</feature>
<comment type="caution">
    <text evidence="3">The sequence shown here is derived from an EMBL/GenBank/DDBJ whole genome shotgun (WGS) entry which is preliminary data.</text>
</comment>
<proteinExistence type="predicted"/>
<dbReference type="Pfam" id="PF25583">
    <property type="entry name" value="WCX"/>
    <property type="match status" value="1"/>
</dbReference>
<dbReference type="RefSeq" id="WP_099786428.1">
    <property type="nucleotide sequence ID" value="NZ_JBHLYV010000100.1"/>
</dbReference>
<sequence>MATNQHTLLWQWHMLHMIPRAPRKITVQDIRDRLAIEEFIVTGRTVQRDLQELLQVFPLVVDDRDKPFGWSWHHDSPNFDLPGLSVPEALTFTLVEQHLANALPPATLDALQPYFKSAGQALRAIETDAQTNTWLDKVRTISPMQPLIAPQVDQQCQRVVYDALMRDRQLRLAYKKRDAATAVVYEAVHPLAVIQRGPLIYLVCLFADYDDVRTLAMHRVQSAEMLYLASRKQAGFSIDAYIESGNLGVRSGDPVELKAVFSRRAGEHLQETALSRNQRLVELDDGRLELTATVPNTRELQWWLLGMGDGVEVLAPASLRAQIREMVGKMSHIYSADD</sequence>
<keyword evidence="4" id="KW-1185">Reference proteome</keyword>
<dbReference type="PROSITE" id="PS52050">
    <property type="entry name" value="WYL"/>
    <property type="match status" value="1"/>
</dbReference>
<gene>
    <name evidence="3" type="ORF">CR105_00235</name>
</gene>
<accession>A0A2G8TKR1</accession>
<protein>
    <submittedName>
        <fullName evidence="3">WYL domain-containing protein</fullName>
    </submittedName>
</protein>
<dbReference type="Proteomes" id="UP000230390">
    <property type="component" value="Unassembled WGS sequence"/>
</dbReference>
<dbReference type="EMBL" id="PDOC01000001">
    <property type="protein sequence ID" value="PIL46627.1"/>
    <property type="molecule type" value="Genomic_DNA"/>
</dbReference>